<reference evidence="1" key="2">
    <citation type="journal article" date="2021" name="Microbiome">
        <title>Successional dynamics and alternative stable states in a saline activated sludge microbial community over 9 years.</title>
        <authorList>
            <person name="Wang Y."/>
            <person name="Ye J."/>
            <person name="Ju F."/>
            <person name="Liu L."/>
            <person name="Boyd J.A."/>
            <person name="Deng Y."/>
            <person name="Parks D.H."/>
            <person name="Jiang X."/>
            <person name="Yin X."/>
            <person name="Woodcroft B.J."/>
            <person name="Tyson G.W."/>
            <person name="Hugenholtz P."/>
            <person name="Polz M.F."/>
            <person name="Zhang T."/>
        </authorList>
    </citation>
    <scope>NUCLEOTIDE SEQUENCE</scope>
    <source>
        <strain evidence="1">HKST-UBA10</strain>
    </source>
</reference>
<reference evidence="1" key="1">
    <citation type="submission" date="2020-04" db="EMBL/GenBank/DDBJ databases">
        <authorList>
            <person name="Zhang T."/>
        </authorList>
    </citation>
    <scope>NUCLEOTIDE SEQUENCE</scope>
    <source>
        <strain evidence="1">HKST-UBA10</strain>
    </source>
</reference>
<accession>A0A955L498</accession>
<dbReference type="Proteomes" id="UP000782843">
    <property type="component" value="Unassembled WGS sequence"/>
</dbReference>
<protein>
    <submittedName>
        <fullName evidence="1">Uncharacterized protein</fullName>
    </submittedName>
</protein>
<organism evidence="1 2">
    <name type="scientific">Candidatus Dojkabacteria bacterium</name>
    <dbReference type="NCBI Taxonomy" id="2099670"/>
    <lineage>
        <taxon>Bacteria</taxon>
        <taxon>Candidatus Dojkabacteria</taxon>
    </lineage>
</organism>
<proteinExistence type="predicted"/>
<sequence length="179" mass="19464">FEDTEPIDELGLRMSKELQNKGGLKVSIVGTKTYRSIRKIPPLRPSETKMKTSVEPNKTLLILPLTGPGVLQVLDSDGVEHIYTSDPNLKTPPITGNSTITYSRIMGFDTITITDQNGNHTNIVRSANGTATMFDPKGRPFNIVVLKSGAVYDLYNIGISPAMTAAMIIEIADPLFVSS</sequence>
<name>A0A955L498_9BACT</name>
<dbReference type="AlphaFoldDB" id="A0A955L498"/>
<dbReference type="EMBL" id="JAGQLG010000225">
    <property type="protein sequence ID" value="MCA9382720.1"/>
    <property type="molecule type" value="Genomic_DNA"/>
</dbReference>
<feature type="non-terminal residue" evidence="1">
    <location>
        <position position="1"/>
    </location>
</feature>
<gene>
    <name evidence="1" type="ORF">KC660_04940</name>
</gene>
<comment type="caution">
    <text evidence="1">The sequence shown here is derived from an EMBL/GenBank/DDBJ whole genome shotgun (WGS) entry which is preliminary data.</text>
</comment>
<evidence type="ECO:0000313" key="1">
    <source>
        <dbReference type="EMBL" id="MCA9382720.1"/>
    </source>
</evidence>
<evidence type="ECO:0000313" key="2">
    <source>
        <dbReference type="Proteomes" id="UP000782843"/>
    </source>
</evidence>